<dbReference type="InterPro" id="IPR018060">
    <property type="entry name" value="HTH_AraC"/>
</dbReference>
<dbReference type="PROSITE" id="PS01124">
    <property type="entry name" value="HTH_ARAC_FAMILY_2"/>
    <property type="match status" value="1"/>
</dbReference>
<evidence type="ECO:0000256" key="1">
    <source>
        <dbReference type="ARBA" id="ARBA00023015"/>
    </source>
</evidence>
<feature type="domain" description="HTH araC/xylS-type" evidence="4">
    <location>
        <begin position="155"/>
        <end position="252"/>
    </location>
</feature>
<dbReference type="PANTHER" id="PTHR46796">
    <property type="entry name" value="HTH-TYPE TRANSCRIPTIONAL ACTIVATOR RHAS-RELATED"/>
    <property type="match status" value="1"/>
</dbReference>
<keyword evidence="1" id="KW-0805">Transcription regulation</keyword>
<dbReference type="EMBL" id="JBHTHU010000001">
    <property type="protein sequence ID" value="MFD0749257.1"/>
    <property type="molecule type" value="Genomic_DNA"/>
</dbReference>
<keyword evidence="3" id="KW-0804">Transcription</keyword>
<evidence type="ECO:0000256" key="3">
    <source>
        <dbReference type="ARBA" id="ARBA00023163"/>
    </source>
</evidence>
<dbReference type="SMART" id="SM00342">
    <property type="entry name" value="HTH_ARAC"/>
    <property type="match status" value="1"/>
</dbReference>
<evidence type="ECO:0000256" key="2">
    <source>
        <dbReference type="ARBA" id="ARBA00023125"/>
    </source>
</evidence>
<dbReference type="InterPro" id="IPR009057">
    <property type="entry name" value="Homeodomain-like_sf"/>
</dbReference>
<dbReference type="PANTHER" id="PTHR46796:SF13">
    <property type="entry name" value="HTH-TYPE TRANSCRIPTIONAL ACTIVATOR RHAS"/>
    <property type="match status" value="1"/>
</dbReference>
<comment type="caution">
    <text evidence="5">The sequence shown here is derived from an EMBL/GenBank/DDBJ whole genome shotgun (WGS) entry which is preliminary data.</text>
</comment>
<dbReference type="SUPFAM" id="SSF46689">
    <property type="entry name" value="Homeodomain-like"/>
    <property type="match status" value="1"/>
</dbReference>
<dbReference type="Pfam" id="PF12833">
    <property type="entry name" value="HTH_18"/>
    <property type="match status" value="1"/>
</dbReference>
<name>A0ABW2YS71_9SPHI</name>
<dbReference type="InterPro" id="IPR046532">
    <property type="entry name" value="DUF6597"/>
</dbReference>
<dbReference type="Pfam" id="PF20240">
    <property type="entry name" value="DUF6597"/>
    <property type="match status" value="1"/>
</dbReference>
<keyword evidence="6" id="KW-1185">Reference proteome</keyword>
<dbReference type="Proteomes" id="UP001596958">
    <property type="component" value="Unassembled WGS sequence"/>
</dbReference>
<sequence length="256" mass="28864">MKIERFFPDKMLRPYIESFMIIESDDQVTNRILPEPILTMGFRFKGNTFGGPSAEEKLPLSSITGVTKTLRLIRYEADSGVLVVRFKEAGALAFCKEPLNELSGLSVNLEEVMDADSIMKTEELLGNASTNAERISIIENFFLFNLDPSVFDPRVSAAVNVIKSLNGNLRIKELASNLGTNVNSLEKNFRAQIGVSPKRYASISRLKSVIKDYCAEADLTEISYNAGFFDQSHFIKEFRAFTGENPLRFFRNGLYW</sequence>
<reference evidence="6" key="1">
    <citation type="journal article" date="2019" name="Int. J. Syst. Evol. Microbiol.">
        <title>The Global Catalogue of Microorganisms (GCM) 10K type strain sequencing project: providing services to taxonomists for standard genome sequencing and annotation.</title>
        <authorList>
            <consortium name="The Broad Institute Genomics Platform"/>
            <consortium name="The Broad Institute Genome Sequencing Center for Infectious Disease"/>
            <person name="Wu L."/>
            <person name="Ma J."/>
        </authorList>
    </citation>
    <scope>NUCLEOTIDE SEQUENCE [LARGE SCALE GENOMIC DNA]</scope>
    <source>
        <strain evidence="6">CCUG 63418</strain>
    </source>
</reference>
<organism evidence="5 6">
    <name type="scientific">Mucilaginibacter calamicampi</name>
    <dbReference type="NCBI Taxonomy" id="1302352"/>
    <lineage>
        <taxon>Bacteria</taxon>
        <taxon>Pseudomonadati</taxon>
        <taxon>Bacteroidota</taxon>
        <taxon>Sphingobacteriia</taxon>
        <taxon>Sphingobacteriales</taxon>
        <taxon>Sphingobacteriaceae</taxon>
        <taxon>Mucilaginibacter</taxon>
    </lineage>
</organism>
<keyword evidence="2" id="KW-0238">DNA-binding</keyword>
<dbReference type="RefSeq" id="WP_377097457.1">
    <property type="nucleotide sequence ID" value="NZ_JBHTHU010000001.1"/>
</dbReference>
<evidence type="ECO:0000313" key="6">
    <source>
        <dbReference type="Proteomes" id="UP001596958"/>
    </source>
</evidence>
<proteinExistence type="predicted"/>
<gene>
    <name evidence="5" type="ORF">ACFQZS_03830</name>
</gene>
<accession>A0ABW2YS71</accession>
<dbReference type="InterPro" id="IPR050204">
    <property type="entry name" value="AraC_XylS_family_regulators"/>
</dbReference>
<dbReference type="Gene3D" id="1.10.10.60">
    <property type="entry name" value="Homeodomain-like"/>
    <property type="match status" value="1"/>
</dbReference>
<protein>
    <submittedName>
        <fullName evidence="5">Helix-turn-helix domain-containing protein</fullName>
    </submittedName>
</protein>
<evidence type="ECO:0000259" key="4">
    <source>
        <dbReference type="PROSITE" id="PS01124"/>
    </source>
</evidence>
<evidence type="ECO:0000313" key="5">
    <source>
        <dbReference type="EMBL" id="MFD0749257.1"/>
    </source>
</evidence>